<dbReference type="Gene3D" id="3.40.800.10">
    <property type="entry name" value="Ureohydrolase domain"/>
    <property type="match status" value="1"/>
</dbReference>
<dbReference type="PROSITE" id="PS51409">
    <property type="entry name" value="ARGINASE_2"/>
    <property type="match status" value="1"/>
</dbReference>
<evidence type="ECO:0000313" key="5">
    <source>
        <dbReference type="EMBL" id="OIP95512.1"/>
    </source>
</evidence>
<protein>
    <recommendedName>
        <fullName evidence="7">Arginase</fullName>
    </recommendedName>
</protein>
<dbReference type="PANTHER" id="PTHR43782:SF3">
    <property type="entry name" value="ARGINASE"/>
    <property type="match status" value="1"/>
</dbReference>
<evidence type="ECO:0000256" key="1">
    <source>
        <dbReference type="ARBA" id="ARBA00022723"/>
    </source>
</evidence>
<reference evidence="5 6" key="1">
    <citation type="journal article" date="2016" name="Environ. Microbiol.">
        <title>Genomic resolution of a cold subsurface aquifer community provides metabolic insights for novel microbes adapted to high CO concentrations.</title>
        <authorList>
            <person name="Probst A.J."/>
            <person name="Castelle C.J."/>
            <person name="Singh A."/>
            <person name="Brown C.T."/>
            <person name="Anantharaman K."/>
            <person name="Sharon I."/>
            <person name="Hug L.A."/>
            <person name="Burstein D."/>
            <person name="Emerson J.B."/>
            <person name="Thomas B.C."/>
            <person name="Banfield J.F."/>
        </authorList>
    </citation>
    <scope>NUCLEOTIDE SEQUENCE [LARGE SCALE GENOMIC DNA]</scope>
    <source>
        <strain evidence="5">CG2_30_54_11</strain>
    </source>
</reference>
<name>A0A1J5IW93_9BACT</name>
<proteinExistence type="inferred from homology"/>
<sequence>MHPCHFFKARSRLGIINLPLYGTDYNVGVEHGPDAVLDEGFLRSLPLSCPVHSIDYSLPEQTGKAKYRETIAHAASAFADFITGNLAPGETQVVVGGDHSVAFGSVLAVLKRFPADEIAYFHFDSHSDQSLFSDSLTGNFHGLFARVLFDPHFDDPQINALIPVKIPTANAWVFGDLEADDYDFIRSSGMKSTTSEQLSSEAKRLHEQLQRFILPFRHIHVSFDIDVFTRTLAPATGTPALIGFTRAQIMPLLTILRDHPSCSYDLVEVNPQKPGSAETISLAQDVLRTMLEVGL</sequence>
<dbReference type="STRING" id="1817892.AUK40_06000"/>
<dbReference type="Proteomes" id="UP000183245">
    <property type="component" value="Unassembled WGS sequence"/>
</dbReference>
<accession>A0A1J5IW93</accession>
<dbReference type="PANTHER" id="PTHR43782">
    <property type="entry name" value="ARGINASE"/>
    <property type="match status" value="1"/>
</dbReference>
<dbReference type="EMBL" id="MNZT01000109">
    <property type="protein sequence ID" value="OIP95512.1"/>
    <property type="molecule type" value="Genomic_DNA"/>
</dbReference>
<dbReference type="GO" id="GO:0005829">
    <property type="term" value="C:cytosol"/>
    <property type="evidence" value="ECO:0007669"/>
    <property type="project" value="TreeGrafter"/>
</dbReference>
<dbReference type="GO" id="GO:0030145">
    <property type="term" value="F:manganese ion binding"/>
    <property type="evidence" value="ECO:0007669"/>
    <property type="project" value="TreeGrafter"/>
</dbReference>
<evidence type="ECO:0008006" key="7">
    <source>
        <dbReference type="Google" id="ProtNLM"/>
    </source>
</evidence>
<evidence type="ECO:0000313" key="6">
    <source>
        <dbReference type="Proteomes" id="UP000183245"/>
    </source>
</evidence>
<organism evidence="5 6">
    <name type="scientific">Candidatus Wirthbacteria bacterium CG2_30_54_11</name>
    <dbReference type="NCBI Taxonomy" id="1817892"/>
    <lineage>
        <taxon>Bacteria</taxon>
        <taxon>Candidatus Wirthbacteria</taxon>
    </lineage>
</organism>
<keyword evidence="1" id="KW-0479">Metal-binding</keyword>
<evidence type="ECO:0000256" key="2">
    <source>
        <dbReference type="ARBA" id="ARBA00022801"/>
    </source>
</evidence>
<keyword evidence="3" id="KW-0464">Manganese</keyword>
<evidence type="ECO:0000256" key="3">
    <source>
        <dbReference type="ARBA" id="ARBA00023211"/>
    </source>
</evidence>
<dbReference type="InterPro" id="IPR006035">
    <property type="entry name" value="Ureohydrolase"/>
</dbReference>
<comment type="similarity">
    <text evidence="4">Belongs to the arginase family.</text>
</comment>
<dbReference type="InterPro" id="IPR023696">
    <property type="entry name" value="Ureohydrolase_dom_sf"/>
</dbReference>
<dbReference type="Pfam" id="PF00491">
    <property type="entry name" value="Arginase"/>
    <property type="match status" value="1"/>
</dbReference>
<gene>
    <name evidence="5" type="ORF">AUK40_06000</name>
</gene>
<comment type="caution">
    <text evidence="5">The sequence shown here is derived from an EMBL/GenBank/DDBJ whole genome shotgun (WGS) entry which is preliminary data.</text>
</comment>
<keyword evidence="2" id="KW-0378">Hydrolase</keyword>
<evidence type="ECO:0000256" key="4">
    <source>
        <dbReference type="PROSITE-ProRule" id="PRU00742"/>
    </source>
</evidence>
<dbReference type="AlphaFoldDB" id="A0A1J5IW93"/>
<dbReference type="SUPFAM" id="SSF52768">
    <property type="entry name" value="Arginase/deacetylase"/>
    <property type="match status" value="1"/>
</dbReference>
<dbReference type="PRINTS" id="PR00116">
    <property type="entry name" value="ARGINASE"/>
</dbReference>
<dbReference type="GO" id="GO:0004053">
    <property type="term" value="F:arginase activity"/>
    <property type="evidence" value="ECO:0007669"/>
    <property type="project" value="TreeGrafter"/>
</dbReference>